<dbReference type="InterPro" id="IPR029045">
    <property type="entry name" value="ClpP/crotonase-like_dom_sf"/>
</dbReference>
<sequence>MTYSNTMLWEAQVSATAGGTVGLLHLAEGEEGRVVLTEARIKRLLNEVEALARNESLALVLVTGGAKTFCLGADLSALRTGTLADTERYLHAGQALIDYLSMLPVPTVAAVGGLALGGGFEVALACDLRWAHRRAVFALPETRDKLIPAWGATFALTRELPGACAWELLLGSRIGALAAQQRGLVGRIFSGPNFSEQAWAAAQELALLGGEVTRALKSIWRCAHKEAARDRERTAFMALLKENESCP</sequence>
<dbReference type="InterPro" id="IPR001753">
    <property type="entry name" value="Enoyl-CoA_hydra/iso"/>
</dbReference>
<keyword evidence="2" id="KW-1185">Reference proteome</keyword>
<organism evidence="1 2">
    <name type="scientific">Dendrosporobacter quercicolus</name>
    <dbReference type="NCBI Taxonomy" id="146817"/>
    <lineage>
        <taxon>Bacteria</taxon>
        <taxon>Bacillati</taxon>
        <taxon>Bacillota</taxon>
        <taxon>Negativicutes</taxon>
        <taxon>Selenomonadales</taxon>
        <taxon>Sporomusaceae</taxon>
        <taxon>Dendrosporobacter</taxon>
    </lineage>
</organism>
<accession>A0A1G9LTF6</accession>
<dbReference type="PANTHER" id="PTHR11941:SF54">
    <property type="entry name" value="ENOYL-COA HYDRATASE, MITOCHONDRIAL"/>
    <property type="match status" value="1"/>
</dbReference>
<name>A0A1G9LTF6_9FIRM</name>
<dbReference type="CDD" id="cd06558">
    <property type="entry name" value="crotonase-like"/>
    <property type="match status" value="1"/>
</dbReference>
<dbReference type="Gene3D" id="3.90.226.10">
    <property type="entry name" value="2-enoyl-CoA Hydratase, Chain A, domain 1"/>
    <property type="match status" value="1"/>
</dbReference>
<dbReference type="Proteomes" id="UP000214880">
    <property type="component" value="Unassembled WGS sequence"/>
</dbReference>
<evidence type="ECO:0000313" key="2">
    <source>
        <dbReference type="Proteomes" id="UP000214880"/>
    </source>
</evidence>
<dbReference type="Pfam" id="PF00378">
    <property type="entry name" value="ECH_1"/>
    <property type="match status" value="1"/>
</dbReference>
<dbReference type="PANTHER" id="PTHR11941">
    <property type="entry name" value="ENOYL-COA HYDRATASE-RELATED"/>
    <property type="match status" value="1"/>
</dbReference>
<dbReference type="EMBL" id="FNHB01000001">
    <property type="protein sequence ID" value="SDL65208.1"/>
    <property type="molecule type" value="Genomic_DNA"/>
</dbReference>
<dbReference type="RefSeq" id="WP_173812545.1">
    <property type="nucleotide sequence ID" value="NZ_FNHB01000001.1"/>
</dbReference>
<dbReference type="AlphaFoldDB" id="A0A1G9LTF6"/>
<protein>
    <submittedName>
        <fullName evidence="1">Enoyl-CoA hydratase</fullName>
    </submittedName>
</protein>
<proteinExistence type="predicted"/>
<evidence type="ECO:0000313" key="1">
    <source>
        <dbReference type="EMBL" id="SDL65208.1"/>
    </source>
</evidence>
<reference evidence="1 2" key="1">
    <citation type="submission" date="2016-10" db="EMBL/GenBank/DDBJ databases">
        <authorList>
            <person name="de Groot N.N."/>
        </authorList>
    </citation>
    <scope>NUCLEOTIDE SEQUENCE [LARGE SCALE GENOMIC DNA]</scope>
    <source>
        <strain evidence="1 2">DSM 1736</strain>
    </source>
</reference>
<dbReference type="SUPFAM" id="SSF52096">
    <property type="entry name" value="ClpP/crotonase"/>
    <property type="match status" value="1"/>
</dbReference>
<dbReference type="GO" id="GO:0003824">
    <property type="term" value="F:catalytic activity"/>
    <property type="evidence" value="ECO:0007669"/>
    <property type="project" value="UniProtKB-ARBA"/>
</dbReference>
<gene>
    <name evidence="1" type="ORF">SAMN04488502_101462</name>
</gene>
<dbReference type="STRING" id="146817.SAMN04488502_101462"/>
<dbReference type="GO" id="GO:0006635">
    <property type="term" value="P:fatty acid beta-oxidation"/>
    <property type="evidence" value="ECO:0007669"/>
    <property type="project" value="TreeGrafter"/>
</dbReference>